<dbReference type="InterPro" id="IPR002762">
    <property type="entry name" value="CbiX-like"/>
</dbReference>
<reference evidence="4 5" key="1">
    <citation type="submission" date="2016-10" db="EMBL/GenBank/DDBJ databases">
        <authorList>
            <person name="de Groot N.N."/>
        </authorList>
    </citation>
    <scope>NUCLEOTIDE SEQUENCE [LARGE SCALE GENOMIC DNA]</scope>
    <source>
        <strain evidence="4 5">DSM 40306</strain>
    </source>
</reference>
<evidence type="ECO:0000313" key="4">
    <source>
        <dbReference type="EMBL" id="SED95850.1"/>
    </source>
</evidence>
<dbReference type="EMBL" id="FNTD01000004">
    <property type="protein sequence ID" value="SED95850.1"/>
    <property type="molecule type" value="Genomic_DNA"/>
</dbReference>
<dbReference type="GO" id="GO:0046872">
    <property type="term" value="F:metal ion binding"/>
    <property type="evidence" value="ECO:0007669"/>
    <property type="project" value="UniProtKB-KW"/>
</dbReference>
<dbReference type="AlphaFoldDB" id="A0A1H5EXQ6"/>
<dbReference type="InterPro" id="IPR050963">
    <property type="entry name" value="Sirohydro_Cobaltochel/CbiX"/>
</dbReference>
<evidence type="ECO:0000256" key="1">
    <source>
        <dbReference type="ARBA" id="ARBA00022723"/>
    </source>
</evidence>
<dbReference type="PANTHER" id="PTHR33542:SF5">
    <property type="entry name" value="FERROCHELATASE CHE1"/>
    <property type="match status" value="1"/>
</dbReference>
<dbReference type="GeneID" id="95515489"/>
<sequence length="246" mass="25335">MSGTPERTRKQLGESPVLVAVGHGSRGPQHERTIGRLVDAVRRARPGLRVETGWLDLVRPPLAEVLAGLDAPAVLVPLLLGGGYHVRVDIPAVLAAAPGVRARVARALGPHPLLAEALGDRLAEAGWAPGGAVVLAAAGSTDPGANADTARMARLLARRLGSPVVPSYLCAGAPTPAEAVAELRRRGHDKVAVARYLLAPGFFGGRAAAAGGCVTSPPLGAHESVARLVLRRYDDAVREVVAPASR</sequence>
<protein>
    <submittedName>
        <fullName evidence="4">Sirohydrochlorin ferrochelatase</fullName>
    </submittedName>
</protein>
<proteinExistence type="predicted"/>
<dbReference type="Pfam" id="PF01903">
    <property type="entry name" value="CbiX"/>
    <property type="match status" value="2"/>
</dbReference>
<dbReference type="Gene3D" id="3.40.50.1400">
    <property type="match status" value="2"/>
</dbReference>
<dbReference type="STRING" id="67331.SAMN04490357_6448"/>
<organism evidence="4 5">
    <name type="scientific">Streptomyces misionensis</name>
    <dbReference type="NCBI Taxonomy" id="67331"/>
    <lineage>
        <taxon>Bacteria</taxon>
        <taxon>Bacillati</taxon>
        <taxon>Actinomycetota</taxon>
        <taxon>Actinomycetes</taxon>
        <taxon>Kitasatosporales</taxon>
        <taxon>Streptomycetaceae</taxon>
        <taxon>Streptomyces</taxon>
    </lineage>
</organism>
<dbReference type="CDD" id="cd03416">
    <property type="entry name" value="CbiX_SirB_N"/>
    <property type="match status" value="1"/>
</dbReference>
<dbReference type="GO" id="GO:0016829">
    <property type="term" value="F:lyase activity"/>
    <property type="evidence" value="ECO:0007669"/>
    <property type="project" value="UniProtKB-KW"/>
</dbReference>
<evidence type="ECO:0000313" key="5">
    <source>
        <dbReference type="Proteomes" id="UP000182375"/>
    </source>
</evidence>
<feature type="region of interest" description="Disordered" evidence="3">
    <location>
        <begin position="1"/>
        <end position="30"/>
    </location>
</feature>
<dbReference type="Proteomes" id="UP000182375">
    <property type="component" value="Unassembled WGS sequence"/>
</dbReference>
<gene>
    <name evidence="4" type="ORF">SAMN04490357_6448</name>
</gene>
<keyword evidence="1" id="KW-0479">Metal-binding</keyword>
<dbReference type="SUPFAM" id="SSF53800">
    <property type="entry name" value="Chelatase"/>
    <property type="match status" value="1"/>
</dbReference>
<name>A0A1H5EXQ6_9ACTN</name>
<dbReference type="RefSeq" id="WP_074994475.1">
    <property type="nucleotide sequence ID" value="NZ_FNTD01000004.1"/>
</dbReference>
<evidence type="ECO:0000256" key="2">
    <source>
        <dbReference type="ARBA" id="ARBA00023239"/>
    </source>
</evidence>
<dbReference type="PANTHER" id="PTHR33542">
    <property type="entry name" value="SIROHYDROCHLORIN FERROCHELATASE, CHLOROPLASTIC"/>
    <property type="match status" value="1"/>
</dbReference>
<keyword evidence="2" id="KW-0456">Lyase</keyword>
<evidence type="ECO:0000256" key="3">
    <source>
        <dbReference type="SAM" id="MobiDB-lite"/>
    </source>
</evidence>
<accession>A0A1H5EXQ6</accession>
<feature type="compositionally biased region" description="Basic and acidic residues" evidence="3">
    <location>
        <begin position="1"/>
        <end position="12"/>
    </location>
</feature>